<feature type="chain" id="PRO_5042288954" description="BURP domain-containing protein" evidence="7">
    <location>
        <begin position="23"/>
        <end position="665"/>
    </location>
</feature>
<dbReference type="PANTHER" id="PTHR31458">
    <property type="entry name" value="POLYGALACTURONASE 1 BETA-LIKE PROTEIN 2"/>
    <property type="match status" value="1"/>
</dbReference>
<dbReference type="PROSITE" id="PS51277">
    <property type="entry name" value="BURP"/>
    <property type="match status" value="2"/>
</dbReference>
<protein>
    <recommendedName>
        <fullName evidence="8">BURP domain-containing protein</fullName>
    </recommendedName>
</protein>
<name>A0AAD5ILG7_ACENE</name>
<keyword evidence="3" id="KW-0964">Secreted</keyword>
<keyword evidence="6" id="KW-0325">Glycoprotein</keyword>
<evidence type="ECO:0000259" key="8">
    <source>
        <dbReference type="PROSITE" id="PS51277"/>
    </source>
</evidence>
<keyword evidence="3" id="KW-0134">Cell wall</keyword>
<reference evidence="9" key="2">
    <citation type="submission" date="2023-02" db="EMBL/GenBank/DDBJ databases">
        <authorList>
            <person name="Swenson N.G."/>
            <person name="Wegrzyn J.L."/>
            <person name="Mcevoy S.L."/>
        </authorList>
    </citation>
    <scope>NUCLEOTIDE SEQUENCE</scope>
    <source>
        <strain evidence="9">91603</strain>
        <tissue evidence="9">Leaf</tissue>
    </source>
</reference>
<evidence type="ECO:0000256" key="3">
    <source>
        <dbReference type="ARBA" id="ARBA00022512"/>
    </source>
</evidence>
<keyword evidence="10" id="KW-1185">Reference proteome</keyword>
<sequence>MSSLLFFFFLLFSSLNVTFVAARELKGTKENPSTPKAHLKRYWHMKISNNLPESNFLHSKASSPLKADIAKLATAKNNNQLFQLPSLLPPSMFNIYGPYEDYFKNDINFVNYSSNSEIKKENNYKSLEPGRFFRESNLKKGTVMPMPDITNKMPESIFLPRTTVNKLPFSSSKLSEMKKLFNASDNSAMERIIKEALKDCERKPNKGETKRCVASAEDMIDFATSVLGRDVTLRKTENNKGSKQDILIGSVKRINGVYEADILDPKTKKKVKINHGVAICHLDTSSWSAGHEAFHVLGSGPGQIEVSFVAARDLKGVKENHFTPKAHLTQYWNKKINTNLPESNFLLSKASSPLKAADIANFAKFATAQNNNQLPSLLPGGIMFNIYGPYEDYAKNDINFINYFSNSSESETEAADPPQAGEVSNRVVNKKKVAINNNNNNKSLEPGRFYRESNLKKGTVMPMPDITNKMPESTFLPQTTVNELPFSSSKLSEMKKLFNASDNSAMERIIKEALKDCERKPNKGETKRCVASAEDMIDFATSVLGRGVALRKTENNKGSKQNILIGSVKRINGGKVTKAASCHQKLYPYLLYYCHSIPDVAVYEADILDPKTKKKINHGVAICHLDTSSWFAGHEAFHSLGSGPGQIEVCHWIFEKDLIWTNGDH</sequence>
<reference evidence="9" key="1">
    <citation type="journal article" date="2022" name="Plant J.">
        <title>Strategies of tolerance reflected in two North American maple genomes.</title>
        <authorList>
            <person name="McEvoy S.L."/>
            <person name="Sezen U.U."/>
            <person name="Trouern-Trend A."/>
            <person name="McMahon S.M."/>
            <person name="Schaberg P.G."/>
            <person name="Yang J."/>
            <person name="Wegrzyn J.L."/>
            <person name="Swenson N.G."/>
        </authorList>
    </citation>
    <scope>NUCLEOTIDE SEQUENCE</scope>
    <source>
        <strain evidence="9">91603</strain>
    </source>
</reference>
<comment type="caution">
    <text evidence="9">The sequence shown here is derived from an EMBL/GenBank/DDBJ whole genome shotgun (WGS) entry which is preliminary data.</text>
</comment>
<evidence type="ECO:0000256" key="7">
    <source>
        <dbReference type="SAM" id="SignalP"/>
    </source>
</evidence>
<dbReference type="AlphaFoldDB" id="A0AAD5ILG7"/>
<organism evidence="9 10">
    <name type="scientific">Acer negundo</name>
    <name type="common">Box elder</name>
    <dbReference type="NCBI Taxonomy" id="4023"/>
    <lineage>
        <taxon>Eukaryota</taxon>
        <taxon>Viridiplantae</taxon>
        <taxon>Streptophyta</taxon>
        <taxon>Embryophyta</taxon>
        <taxon>Tracheophyta</taxon>
        <taxon>Spermatophyta</taxon>
        <taxon>Magnoliopsida</taxon>
        <taxon>eudicotyledons</taxon>
        <taxon>Gunneridae</taxon>
        <taxon>Pentapetalae</taxon>
        <taxon>rosids</taxon>
        <taxon>malvids</taxon>
        <taxon>Sapindales</taxon>
        <taxon>Sapindaceae</taxon>
        <taxon>Hippocastanoideae</taxon>
        <taxon>Acereae</taxon>
        <taxon>Acer</taxon>
    </lineage>
</organism>
<evidence type="ECO:0000256" key="4">
    <source>
        <dbReference type="ARBA" id="ARBA00022523"/>
    </source>
</evidence>
<dbReference type="Proteomes" id="UP001064489">
    <property type="component" value="Chromosome 7"/>
</dbReference>
<accession>A0AAD5ILG7</accession>
<dbReference type="InterPro" id="IPR004873">
    <property type="entry name" value="BURP_dom"/>
</dbReference>
<dbReference type="EMBL" id="JAJSOW010000104">
    <property type="protein sequence ID" value="KAI9169434.1"/>
    <property type="molecule type" value="Genomic_DNA"/>
</dbReference>
<evidence type="ECO:0000256" key="1">
    <source>
        <dbReference type="ARBA" id="ARBA00004191"/>
    </source>
</evidence>
<feature type="signal peptide" evidence="7">
    <location>
        <begin position="1"/>
        <end position="22"/>
    </location>
</feature>
<dbReference type="InterPro" id="IPR051897">
    <property type="entry name" value="PG-associated_BURP"/>
</dbReference>
<dbReference type="SMART" id="SM01045">
    <property type="entry name" value="BURP"/>
    <property type="match status" value="2"/>
</dbReference>
<dbReference type="GO" id="GO:0048046">
    <property type="term" value="C:apoplast"/>
    <property type="evidence" value="ECO:0007669"/>
    <property type="project" value="UniProtKB-SubCell"/>
</dbReference>
<evidence type="ECO:0000256" key="2">
    <source>
        <dbReference type="ARBA" id="ARBA00004271"/>
    </source>
</evidence>
<evidence type="ECO:0000256" key="5">
    <source>
        <dbReference type="ARBA" id="ARBA00022729"/>
    </source>
</evidence>
<feature type="domain" description="BURP" evidence="8">
    <location>
        <begin position="132"/>
        <end position="333"/>
    </location>
</feature>
<evidence type="ECO:0000313" key="9">
    <source>
        <dbReference type="EMBL" id="KAI9169434.1"/>
    </source>
</evidence>
<feature type="domain" description="BURP" evidence="8">
    <location>
        <begin position="449"/>
        <end position="663"/>
    </location>
</feature>
<gene>
    <name evidence="9" type="ORF">LWI28_012305</name>
</gene>
<dbReference type="PANTHER" id="PTHR31458:SF2">
    <property type="entry name" value="POLYGALACTURONASE 1 BETA-LIKE PROTEIN 2"/>
    <property type="match status" value="1"/>
</dbReference>
<keyword evidence="4" id="KW-0052">Apoplast</keyword>
<evidence type="ECO:0000313" key="10">
    <source>
        <dbReference type="Proteomes" id="UP001064489"/>
    </source>
</evidence>
<comment type="subcellular location">
    <subcellularLocation>
        <location evidence="1">Secreted</location>
        <location evidence="1">Cell wall</location>
    </subcellularLocation>
    <subcellularLocation>
        <location evidence="2">Secreted</location>
        <location evidence="2">Extracellular space</location>
        <location evidence="2">Apoplast</location>
    </subcellularLocation>
</comment>
<evidence type="ECO:0000256" key="6">
    <source>
        <dbReference type="ARBA" id="ARBA00023180"/>
    </source>
</evidence>
<keyword evidence="5 7" id="KW-0732">Signal</keyword>
<dbReference type="Pfam" id="PF03181">
    <property type="entry name" value="BURP"/>
    <property type="match status" value="3"/>
</dbReference>
<proteinExistence type="predicted"/>